<sequence>MKFYPACLSEPSAPLPLYADCVPAGFPSPAADYIDKPINLNELLIAHPASTYFVRVSGDSMTGAGIFDGSLLLVDSSMRPQHNDIIIACLSGEFTVKRYVTRPRVMLLAENPEYSAIEFSEGEVLETFGVVKFVINEAR</sequence>
<evidence type="ECO:0000256" key="1">
    <source>
        <dbReference type="ARBA" id="ARBA00007484"/>
    </source>
</evidence>
<keyword evidence="6" id="KW-0742">SOS response</keyword>
<evidence type="ECO:0000256" key="2">
    <source>
        <dbReference type="ARBA" id="ARBA00022763"/>
    </source>
</evidence>
<dbReference type="RefSeq" id="WP_025796981.1">
    <property type="nucleotide sequence ID" value="NZ_CP009706.1"/>
</dbReference>
<evidence type="ECO:0000256" key="4">
    <source>
        <dbReference type="ARBA" id="ARBA00022813"/>
    </source>
</evidence>
<dbReference type="Proteomes" id="UP000029986">
    <property type="component" value="Chromosome"/>
</dbReference>
<dbReference type="PANTHER" id="PTHR33516">
    <property type="entry name" value="LEXA REPRESSOR"/>
    <property type="match status" value="1"/>
</dbReference>
<dbReference type="Gene3D" id="2.10.109.10">
    <property type="entry name" value="Umud Fragment, subunit A"/>
    <property type="match status" value="1"/>
</dbReference>
<dbReference type="PATRIC" id="fig|1453496.5.peg.2516"/>
<dbReference type="GO" id="GO:0003677">
    <property type="term" value="F:DNA binding"/>
    <property type="evidence" value="ECO:0007669"/>
    <property type="project" value="InterPro"/>
</dbReference>
<feature type="domain" description="Peptidase S24/S26A/S26B/S26C" evidence="8">
    <location>
        <begin position="16"/>
        <end position="131"/>
    </location>
</feature>
<dbReference type="GO" id="GO:0009432">
    <property type="term" value="P:SOS response"/>
    <property type="evidence" value="ECO:0007669"/>
    <property type="project" value="UniProtKB-KW"/>
</dbReference>
<dbReference type="KEGG" id="hav:AT03_12375"/>
<evidence type="ECO:0000256" key="7">
    <source>
        <dbReference type="RuleBase" id="RU003991"/>
    </source>
</evidence>
<keyword evidence="5" id="KW-0234">DNA repair</keyword>
<dbReference type="GO" id="GO:0016787">
    <property type="term" value="F:hydrolase activity"/>
    <property type="evidence" value="ECO:0007669"/>
    <property type="project" value="UniProtKB-KW"/>
</dbReference>
<name>A0A097R2Z8_HAFAL</name>
<dbReference type="HOGENOM" id="CLU_066192_0_0_6"/>
<keyword evidence="3 7" id="KW-0378">Hydrolase</keyword>
<accession>A0A097R2Z8</accession>
<dbReference type="CDD" id="cd06529">
    <property type="entry name" value="S24_LexA-like"/>
    <property type="match status" value="1"/>
</dbReference>
<evidence type="ECO:0000259" key="8">
    <source>
        <dbReference type="Pfam" id="PF00717"/>
    </source>
</evidence>
<keyword evidence="10" id="KW-1185">Reference proteome</keyword>
<dbReference type="SUPFAM" id="SSF51306">
    <property type="entry name" value="LexA/Signal peptidase"/>
    <property type="match status" value="1"/>
</dbReference>
<keyword evidence="2" id="KW-0227">DNA damage</keyword>
<evidence type="ECO:0000256" key="5">
    <source>
        <dbReference type="ARBA" id="ARBA00023204"/>
    </source>
</evidence>
<dbReference type="PANTHER" id="PTHR33516:SF2">
    <property type="entry name" value="LEXA REPRESSOR-RELATED"/>
    <property type="match status" value="1"/>
</dbReference>
<dbReference type="Pfam" id="PF00717">
    <property type="entry name" value="Peptidase_S24"/>
    <property type="match status" value="1"/>
</dbReference>
<keyword evidence="4 7" id="KW-0068">Autocatalytic cleavage</keyword>
<comment type="similarity">
    <text evidence="1 7">Belongs to the peptidase S24 family.</text>
</comment>
<evidence type="ECO:0000313" key="10">
    <source>
        <dbReference type="Proteomes" id="UP000029986"/>
    </source>
</evidence>
<evidence type="ECO:0000256" key="6">
    <source>
        <dbReference type="ARBA" id="ARBA00023236"/>
    </source>
</evidence>
<dbReference type="InterPro" id="IPR050077">
    <property type="entry name" value="LexA_repressor"/>
</dbReference>
<dbReference type="OrthoDB" id="9787787at2"/>
<dbReference type="PRINTS" id="PR00726">
    <property type="entry name" value="LEXASERPTASE"/>
</dbReference>
<dbReference type="GO" id="GO:0006281">
    <property type="term" value="P:DNA repair"/>
    <property type="evidence" value="ECO:0007669"/>
    <property type="project" value="UniProtKB-KW"/>
</dbReference>
<dbReference type="eggNOG" id="COG1974">
    <property type="taxonomic scope" value="Bacteria"/>
</dbReference>
<evidence type="ECO:0000313" key="9">
    <source>
        <dbReference type="EMBL" id="AIU73102.1"/>
    </source>
</evidence>
<dbReference type="EMBL" id="CP009706">
    <property type="protein sequence ID" value="AIU73102.1"/>
    <property type="molecule type" value="Genomic_DNA"/>
</dbReference>
<dbReference type="InterPro" id="IPR039418">
    <property type="entry name" value="LexA-like"/>
</dbReference>
<protein>
    <submittedName>
        <fullName evidence="9">DNA polymerase V subunit UmuD</fullName>
    </submittedName>
</protein>
<dbReference type="InterPro" id="IPR015927">
    <property type="entry name" value="Peptidase_S24_S26A/B/C"/>
</dbReference>
<reference evidence="9 10" key="1">
    <citation type="journal article" date="2014" name="Gut Pathog.">
        <title>Gene clusters of Hafnia alvei strain FB1 important in survival and pathogenesis: a draft genome perspective.</title>
        <authorList>
            <person name="Tan J.Y."/>
            <person name="Yin W.F."/>
            <person name="Chan K.G."/>
        </authorList>
    </citation>
    <scope>NUCLEOTIDE SEQUENCE [LARGE SCALE GENOMIC DNA]</scope>
    <source>
        <strain evidence="9 10">FB1</strain>
    </source>
</reference>
<proteinExistence type="inferred from homology"/>
<gene>
    <name evidence="9" type="ORF">AT03_12375</name>
</gene>
<evidence type="ECO:0000256" key="3">
    <source>
        <dbReference type="ARBA" id="ARBA00022801"/>
    </source>
</evidence>
<organism evidence="9 10">
    <name type="scientific">Hafnia alvei FB1</name>
    <dbReference type="NCBI Taxonomy" id="1453496"/>
    <lineage>
        <taxon>Bacteria</taxon>
        <taxon>Pseudomonadati</taxon>
        <taxon>Pseudomonadota</taxon>
        <taxon>Gammaproteobacteria</taxon>
        <taxon>Enterobacterales</taxon>
        <taxon>Hafniaceae</taxon>
        <taxon>Hafnia</taxon>
    </lineage>
</organism>
<dbReference type="InterPro" id="IPR036286">
    <property type="entry name" value="LexA/Signal_pep-like_sf"/>
</dbReference>
<dbReference type="NCBIfam" id="NF007621">
    <property type="entry name" value="PRK10276.1"/>
    <property type="match status" value="1"/>
</dbReference>
<dbReference type="GeneID" id="56892135"/>
<dbReference type="GO" id="GO:0006355">
    <property type="term" value="P:regulation of DNA-templated transcription"/>
    <property type="evidence" value="ECO:0007669"/>
    <property type="project" value="InterPro"/>
</dbReference>
<dbReference type="InterPro" id="IPR006197">
    <property type="entry name" value="Peptidase_S24_LexA"/>
</dbReference>
<dbReference type="AlphaFoldDB" id="A0A097R2Z8"/>